<feature type="domain" description="DUF4817" evidence="2">
    <location>
        <begin position="4"/>
        <end position="42"/>
    </location>
</feature>
<evidence type="ECO:0000256" key="1">
    <source>
        <dbReference type="SAM" id="MobiDB-lite"/>
    </source>
</evidence>
<protein>
    <recommendedName>
        <fullName evidence="2">DUF4817 domain-containing protein</fullName>
    </recommendedName>
</protein>
<dbReference type="Pfam" id="PF16087">
    <property type="entry name" value="DUF4817"/>
    <property type="match status" value="1"/>
</dbReference>
<dbReference type="PANTHER" id="PTHR47326:SF1">
    <property type="entry name" value="HTH PSQ-TYPE DOMAIN-CONTAINING PROTEIN"/>
    <property type="match status" value="1"/>
</dbReference>
<proteinExistence type="predicted"/>
<reference evidence="4 5" key="1">
    <citation type="journal article" date="2019" name="Sci. Rep.">
        <title>Orb-weaving spider Araneus ventricosus genome elucidates the spidroin gene catalogue.</title>
        <authorList>
            <person name="Kono N."/>
            <person name="Nakamura H."/>
            <person name="Ohtoshi R."/>
            <person name="Moran D.A.P."/>
            <person name="Shinohara A."/>
            <person name="Yoshida Y."/>
            <person name="Fujiwara M."/>
            <person name="Mori M."/>
            <person name="Tomita M."/>
            <person name="Arakawa K."/>
        </authorList>
    </citation>
    <scope>NUCLEOTIDE SEQUENCE [LARGE SCALE GENOMIC DNA]</scope>
</reference>
<dbReference type="Proteomes" id="UP000499080">
    <property type="component" value="Unassembled WGS sequence"/>
</dbReference>
<keyword evidence="5" id="KW-1185">Reference proteome</keyword>
<evidence type="ECO:0000313" key="4">
    <source>
        <dbReference type="EMBL" id="GBO04336.1"/>
    </source>
</evidence>
<evidence type="ECO:0000259" key="2">
    <source>
        <dbReference type="Pfam" id="PF16087"/>
    </source>
</evidence>
<dbReference type="InterPro" id="IPR032135">
    <property type="entry name" value="DUF4817"/>
</dbReference>
<sequence length="117" mass="13978">MLWKYENVAEVQRQYRREFQEDPPTRLTINRIKDKFETNGTFQDVHRQHFGRPRTSTSFTSQERVLESYRETSKNSVRQTSREIGIIKSSVHRILRRCRWKSCIPTIAQAMNEGDSD</sequence>
<evidence type="ECO:0000313" key="5">
    <source>
        <dbReference type="Proteomes" id="UP000499080"/>
    </source>
</evidence>
<name>A0A4Y2TYD2_ARAVE</name>
<comment type="caution">
    <text evidence="4">The sequence shown here is derived from an EMBL/GenBank/DDBJ whole genome shotgun (WGS) entry which is preliminary data.</text>
</comment>
<feature type="region of interest" description="Disordered" evidence="1">
    <location>
        <begin position="43"/>
        <end position="65"/>
    </location>
</feature>
<dbReference type="OrthoDB" id="10066061at2759"/>
<dbReference type="PANTHER" id="PTHR47326">
    <property type="entry name" value="TRANSPOSABLE ELEMENT TC3 TRANSPOSASE-LIKE PROTEIN"/>
    <property type="match status" value="1"/>
</dbReference>
<evidence type="ECO:0000313" key="3">
    <source>
        <dbReference type="EMBL" id="GBO04335.1"/>
    </source>
</evidence>
<accession>A0A4Y2TYD2</accession>
<dbReference type="EMBL" id="BGPR01031324">
    <property type="protein sequence ID" value="GBO04335.1"/>
    <property type="molecule type" value="Genomic_DNA"/>
</dbReference>
<dbReference type="EMBL" id="BGPR01031327">
    <property type="protein sequence ID" value="GBO04336.1"/>
    <property type="molecule type" value="Genomic_DNA"/>
</dbReference>
<dbReference type="AlphaFoldDB" id="A0A4Y2TYD2"/>
<gene>
    <name evidence="4" type="ORF">AVEN_163634_1</name>
    <name evidence="3" type="ORF">AVEN_209099_1</name>
</gene>
<feature type="compositionally biased region" description="Polar residues" evidence="1">
    <location>
        <begin position="54"/>
        <end position="63"/>
    </location>
</feature>
<organism evidence="4 5">
    <name type="scientific">Araneus ventricosus</name>
    <name type="common">Orbweaver spider</name>
    <name type="synonym">Epeira ventricosa</name>
    <dbReference type="NCBI Taxonomy" id="182803"/>
    <lineage>
        <taxon>Eukaryota</taxon>
        <taxon>Metazoa</taxon>
        <taxon>Ecdysozoa</taxon>
        <taxon>Arthropoda</taxon>
        <taxon>Chelicerata</taxon>
        <taxon>Arachnida</taxon>
        <taxon>Araneae</taxon>
        <taxon>Araneomorphae</taxon>
        <taxon>Entelegynae</taxon>
        <taxon>Araneoidea</taxon>
        <taxon>Araneidae</taxon>
        <taxon>Araneus</taxon>
    </lineage>
</organism>